<dbReference type="GO" id="GO:0005829">
    <property type="term" value="C:cytosol"/>
    <property type="evidence" value="ECO:0007669"/>
    <property type="project" value="TreeGrafter"/>
</dbReference>
<protein>
    <submittedName>
        <fullName evidence="3">Diaminopimelate epimerase</fullName>
    </submittedName>
</protein>
<reference evidence="4" key="1">
    <citation type="submission" date="2016-10" db="EMBL/GenBank/DDBJ databases">
        <authorList>
            <person name="Varghese N."/>
            <person name="Submissions S."/>
        </authorList>
    </citation>
    <scope>NUCLEOTIDE SEQUENCE [LARGE SCALE GENOMIC DNA]</scope>
    <source>
        <strain evidence="4">DSM 2179</strain>
    </source>
</reference>
<evidence type="ECO:0000256" key="1">
    <source>
        <dbReference type="ARBA" id="ARBA00010219"/>
    </source>
</evidence>
<evidence type="ECO:0000313" key="3">
    <source>
        <dbReference type="EMBL" id="SEJ20073.1"/>
    </source>
</evidence>
<dbReference type="AlphaFoldDB" id="A0A1H6WTB6"/>
<comment type="similarity">
    <text evidence="1">Belongs to the diaminopimelate epimerase family.</text>
</comment>
<accession>A0A1H6WTB6</accession>
<dbReference type="Gene3D" id="3.10.310.10">
    <property type="entry name" value="Diaminopimelate Epimerase, Chain A, domain 1"/>
    <property type="match status" value="1"/>
</dbReference>
<name>A0A1H6WTB6_9FIRM</name>
<dbReference type="GO" id="GO:0008837">
    <property type="term" value="F:diaminopimelate epimerase activity"/>
    <property type="evidence" value="ECO:0007669"/>
    <property type="project" value="InterPro"/>
</dbReference>
<gene>
    <name evidence="3" type="ORF">SAMN05660742_104133</name>
</gene>
<dbReference type="GO" id="GO:0009089">
    <property type="term" value="P:lysine biosynthetic process via diaminopimelate"/>
    <property type="evidence" value="ECO:0007669"/>
    <property type="project" value="InterPro"/>
</dbReference>
<dbReference type="EMBL" id="FNZK01000004">
    <property type="protein sequence ID" value="SEJ20073.1"/>
    <property type="molecule type" value="Genomic_DNA"/>
</dbReference>
<dbReference type="Pfam" id="PF01678">
    <property type="entry name" value="DAP_epimerase"/>
    <property type="match status" value="1"/>
</dbReference>
<keyword evidence="2" id="KW-0413">Isomerase</keyword>
<evidence type="ECO:0000313" key="4">
    <source>
        <dbReference type="Proteomes" id="UP000199662"/>
    </source>
</evidence>
<sequence>MPVLLKKYRILENEYLVYDPQQNDLVLDKAQIQVFCDRHNGLGADGFIIGPVFNGKKINIKMYNADGSVVRKNEQMLEVFSKYIVDEAYMKDQFFMIFTLAGKVTVDLFEIGNELQKISVSDITITDFFARQIREAGRRDIVCAS</sequence>
<dbReference type="Proteomes" id="UP000199662">
    <property type="component" value="Unassembled WGS sequence"/>
</dbReference>
<organism evidence="3 4">
    <name type="scientific">Propionispira arboris</name>
    <dbReference type="NCBI Taxonomy" id="84035"/>
    <lineage>
        <taxon>Bacteria</taxon>
        <taxon>Bacillati</taxon>
        <taxon>Bacillota</taxon>
        <taxon>Negativicutes</taxon>
        <taxon>Selenomonadales</taxon>
        <taxon>Selenomonadaceae</taxon>
        <taxon>Propionispira</taxon>
    </lineage>
</organism>
<dbReference type="PANTHER" id="PTHR31689:SF0">
    <property type="entry name" value="DIAMINOPIMELATE EPIMERASE"/>
    <property type="match status" value="1"/>
</dbReference>
<dbReference type="InterPro" id="IPR001653">
    <property type="entry name" value="DAP_epimerase_DapF"/>
</dbReference>
<keyword evidence="4" id="KW-1185">Reference proteome</keyword>
<dbReference type="STRING" id="84035.SAMN05660742_104133"/>
<dbReference type="SUPFAM" id="SSF54506">
    <property type="entry name" value="Diaminopimelate epimerase-like"/>
    <property type="match status" value="1"/>
</dbReference>
<dbReference type="PANTHER" id="PTHR31689">
    <property type="entry name" value="DIAMINOPIMELATE EPIMERASE, CHLOROPLASTIC"/>
    <property type="match status" value="1"/>
</dbReference>
<evidence type="ECO:0000256" key="2">
    <source>
        <dbReference type="ARBA" id="ARBA00023235"/>
    </source>
</evidence>
<proteinExistence type="inferred from homology"/>